<evidence type="ECO:0000313" key="2">
    <source>
        <dbReference type="EMBL" id="RAI42222.1"/>
    </source>
</evidence>
<keyword evidence="3" id="KW-1185">Reference proteome</keyword>
<dbReference type="Gene3D" id="3.30.70.100">
    <property type="match status" value="1"/>
</dbReference>
<dbReference type="InterPro" id="IPR007024">
    <property type="entry name" value="BLUF_domain"/>
</dbReference>
<feature type="domain" description="BLUF" evidence="1">
    <location>
        <begin position="3"/>
        <end position="98"/>
    </location>
</feature>
<dbReference type="EMBL" id="NPEX01000163">
    <property type="protein sequence ID" value="RAI42222.1"/>
    <property type="molecule type" value="Genomic_DNA"/>
</dbReference>
<sequence>MSLLRVVYYSRRRVDQDQDASADQMADILAASIAKNRLRGITGAMIMDRRWFVQVLEGRSADVTAAYERIAGDPRHSDIVLADSTPIDERRFPYWWMAGAAIEPQMSDLVRRWCEDTEFDPSRMTPRRLVDLTEAVVTAYMERPPVLGHGHPEASQPHA</sequence>
<dbReference type="Proteomes" id="UP000249130">
    <property type="component" value="Unassembled WGS sequence"/>
</dbReference>
<dbReference type="GO" id="GO:0071949">
    <property type="term" value="F:FAD binding"/>
    <property type="evidence" value="ECO:0007669"/>
    <property type="project" value="InterPro"/>
</dbReference>
<dbReference type="InterPro" id="IPR036046">
    <property type="entry name" value="Acylphosphatase-like_dom_sf"/>
</dbReference>
<protein>
    <recommendedName>
        <fullName evidence="1">BLUF domain-containing protein</fullName>
    </recommendedName>
</protein>
<comment type="caution">
    <text evidence="2">The sequence shown here is derived from an EMBL/GenBank/DDBJ whole genome shotgun (WGS) entry which is preliminary data.</text>
</comment>
<dbReference type="SMART" id="SM01034">
    <property type="entry name" value="BLUF"/>
    <property type="match status" value="1"/>
</dbReference>
<dbReference type="OrthoDB" id="196105at2"/>
<reference evidence="2 3" key="1">
    <citation type="submission" date="2017-07" db="EMBL/GenBank/DDBJ databases">
        <title>Draft Genome Sequences of Select Purple Nonsulfur Bacteria.</title>
        <authorList>
            <person name="Lasarre B."/>
            <person name="Mckinlay J.B."/>
        </authorList>
    </citation>
    <scope>NUCLEOTIDE SEQUENCE [LARGE SCALE GENOMIC DNA]</scope>
    <source>
        <strain evidence="2 3">DSM 5909</strain>
    </source>
</reference>
<accession>A0A327KYI1</accession>
<proteinExistence type="predicted"/>
<name>A0A327KYI1_9BRAD</name>
<dbReference type="AlphaFoldDB" id="A0A327KYI1"/>
<dbReference type="GO" id="GO:0009882">
    <property type="term" value="F:blue light photoreceptor activity"/>
    <property type="evidence" value="ECO:0007669"/>
    <property type="project" value="InterPro"/>
</dbReference>
<evidence type="ECO:0000259" key="1">
    <source>
        <dbReference type="PROSITE" id="PS50925"/>
    </source>
</evidence>
<gene>
    <name evidence="2" type="ORF">CH341_20110</name>
</gene>
<organism evidence="2 3">
    <name type="scientific">Rhodoplanes roseus</name>
    <dbReference type="NCBI Taxonomy" id="29409"/>
    <lineage>
        <taxon>Bacteria</taxon>
        <taxon>Pseudomonadati</taxon>
        <taxon>Pseudomonadota</taxon>
        <taxon>Alphaproteobacteria</taxon>
        <taxon>Hyphomicrobiales</taxon>
        <taxon>Nitrobacteraceae</taxon>
        <taxon>Rhodoplanes</taxon>
    </lineage>
</organism>
<dbReference type="Pfam" id="PF04940">
    <property type="entry name" value="BLUF"/>
    <property type="match status" value="1"/>
</dbReference>
<dbReference type="RefSeq" id="WP_111420784.1">
    <property type="nucleotide sequence ID" value="NZ_NPEX01000163.1"/>
</dbReference>
<evidence type="ECO:0000313" key="3">
    <source>
        <dbReference type="Proteomes" id="UP000249130"/>
    </source>
</evidence>
<dbReference type="PROSITE" id="PS50925">
    <property type="entry name" value="BLUF"/>
    <property type="match status" value="1"/>
</dbReference>
<dbReference type="SUPFAM" id="SSF54975">
    <property type="entry name" value="Acylphosphatase/BLUF domain-like"/>
    <property type="match status" value="1"/>
</dbReference>